<dbReference type="OrthoDB" id="1450704at2"/>
<organism evidence="4 5">
    <name type="scientific">Chitinophaga flava</name>
    <dbReference type="NCBI Taxonomy" id="2259036"/>
    <lineage>
        <taxon>Bacteria</taxon>
        <taxon>Pseudomonadati</taxon>
        <taxon>Bacteroidota</taxon>
        <taxon>Chitinophagia</taxon>
        <taxon>Chitinophagales</taxon>
        <taxon>Chitinophagaceae</taxon>
        <taxon>Chitinophaga</taxon>
    </lineage>
</organism>
<protein>
    <submittedName>
        <fullName evidence="4">GNAT family N-acetyltransferase</fullName>
    </submittedName>
</protein>
<sequence>MEIIIRKAVKEDLPLLLTFEQGLITAERPFDPTLRDGEVHYYDIAKMIEAEHIEVAVAVAGDKIVGSGYARIEPASRPYLKHDKHAYLGFMYVDPSYRGKGINGKILAFLKEWAYLQDMLELRLNVYSDNEGAVRAYEKAGFKRHLIEMRMDLRDDPTYLAQ</sequence>
<proteinExistence type="predicted"/>
<evidence type="ECO:0000256" key="1">
    <source>
        <dbReference type="ARBA" id="ARBA00022679"/>
    </source>
</evidence>
<dbReference type="CDD" id="cd04301">
    <property type="entry name" value="NAT_SF"/>
    <property type="match status" value="1"/>
</dbReference>
<keyword evidence="2" id="KW-0012">Acyltransferase</keyword>
<dbReference type="EMBL" id="QFFJ01000001">
    <property type="protein sequence ID" value="RBL91845.1"/>
    <property type="molecule type" value="Genomic_DNA"/>
</dbReference>
<dbReference type="InterPro" id="IPR000182">
    <property type="entry name" value="GNAT_dom"/>
</dbReference>
<dbReference type="InterPro" id="IPR050832">
    <property type="entry name" value="Bact_Acetyltransf"/>
</dbReference>
<dbReference type="Pfam" id="PF00583">
    <property type="entry name" value="Acetyltransf_1"/>
    <property type="match status" value="1"/>
</dbReference>
<keyword evidence="1 4" id="KW-0808">Transferase</keyword>
<gene>
    <name evidence="4" type="ORF">DF182_04380</name>
</gene>
<comment type="caution">
    <text evidence="4">The sequence shown here is derived from an EMBL/GenBank/DDBJ whole genome shotgun (WGS) entry which is preliminary data.</text>
</comment>
<dbReference type="GO" id="GO:0016747">
    <property type="term" value="F:acyltransferase activity, transferring groups other than amino-acyl groups"/>
    <property type="evidence" value="ECO:0007669"/>
    <property type="project" value="InterPro"/>
</dbReference>
<evidence type="ECO:0000313" key="4">
    <source>
        <dbReference type="EMBL" id="RBL91845.1"/>
    </source>
</evidence>
<dbReference type="AlphaFoldDB" id="A0A365Y1W2"/>
<dbReference type="PROSITE" id="PS51186">
    <property type="entry name" value="GNAT"/>
    <property type="match status" value="1"/>
</dbReference>
<dbReference type="RefSeq" id="WP_113614448.1">
    <property type="nucleotide sequence ID" value="NZ_QFFJ01000001.1"/>
</dbReference>
<dbReference type="PANTHER" id="PTHR43877:SF2">
    <property type="entry name" value="AMINOALKYLPHOSPHONATE N-ACETYLTRANSFERASE-RELATED"/>
    <property type="match status" value="1"/>
</dbReference>
<evidence type="ECO:0000256" key="2">
    <source>
        <dbReference type="ARBA" id="ARBA00023315"/>
    </source>
</evidence>
<dbReference type="Gene3D" id="3.40.630.30">
    <property type="match status" value="1"/>
</dbReference>
<dbReference type="Proteomes" id="UP000253410">
    <property type="component" value="Unassembled WGS sequence"/>
</dbReference>
<accession>A0A365Y1W2</accession>
<dbReference type="InterPro" id="IPR016181">
    <property type="entry name" value="Acyl_CoA_acyltransferase"/>
</dbReference>
<evidence type="ECO:0000259" key="3">
    <source>
        <dbReference type="PROSITE" id="PS51186"/>
    </source>
</evidence>
<keyword evidence="5" id="KW-1185">Reference proteome</keyword>
<dbReference type="PANTHER" id="PTHR43877">
    <property type="entry name" value="AMINOALKYLPHOSPHONATE N-ACETYLTRANSFERASE-RELATED-RELATED"/>
    <property type="match status" value="1"/>
</dbReference>
<evidence type="ECO:0000313" key="5">
    <source>
        <dbReference type="Proteomes" id="UP000253410"/>
    </source>
</evidence>
<name>A0A365Y1W2_9BACT</name>
<feature type="domain" description="N-acetyltransferase" evidence="3">
    <location>
        <begin position="3"/>
        <end position="162"/>
    </location>
</feature>
<dbReference type="SUPFAM" id="SSF55729">
    <property type="entry name" value="Acyl-CoA N-acyltransferases (Nat)"/>
    <property type="match status" value="1"/>
</dbReference>
<reference evidence="4 5" key="1">
    <citation type="submission" date="2018-05" db="EMBL/GenBank/DDBJ databases">
        <title>Chitinophaga sp. K3CV102501T nov., isolated from isolated from a monsoon evergreen broad-leaved forest soil.</title>
        <authorList>
            <person name="Lv Y."/>
        </authorList>
    </citation>
    <scope>NUCLEOTIDE SEQUENCE [LARGE SCALE GENOMIC DNA]</scope>
    <source>
        <strain evidence="4 5">GDMCC 1.1325</strain>
    </source>
</reference>